<dbReference type="InterPro" id="IPR004704">
    <property type="entry name" value="PTS_IID_man"/>
</dbReference>
<comment type="subcellular location">
    <subcellularLocation>
        <location evidence="1">Cell membrane</location>
        <topology evidence="1">Multi-pass membrane protein</topology>
    </subcellularLocation>
</comment>
<keyword evidence="6 9" id="KW-0812">Transmembrane</keyword>
<evidence type="ECO:0000256" key="3">
    <source>
        <dbReference type="ARBA" id="ARBA00022475"/>
    </source>
</evidence>
<keyword evidence="7 9" id="KW-1133">Transmembrane helix</keyword>
<accession>A0ABT3E2Z8</accession>
<dbReference type="InterPro" id="IPR050303">
    <property type="entry name" value="GatZ_KbaZ_carbometab"/>
</dbReference>
<dbReference type="PROSITE" id="PS51108">
    <property type="entry name" value="PTS_EIID"/>
    <property type="match status" value="1"/>
</dbReference>
<keyword evidence="3" id="KW-1003">Cell membrane</keyword>
<evidence type="ECO:0000256" key="5">
    <source>
        <dbReference type="ARBA" id="ARBA00022683"/>
    </source>
</evidence>
<dbReference type="Proteomes" id="UP001526225">
    <property type="component" value="Unassembled WGS sequence"/>
</dbReference>
<evidence type="ECO:0000256" key="2">
    <source>
        <dbReference type="ARBA" id="ARBA00022448"/>
    </source>
</evidence>
<evidence type="ECO:0000256" key="1">
    <source>
        <dbReference type="ARBA" id="ARBA00004651"/>
    </source>
</evidence>
<dbReference type="PANTHER" id="PTHR32502">
    <property type="entry name" value="N-ACETYLGALACTOSAMINE PERMEASE II COMPONENT-RELATED"/>
    <property type="match status" value="1"/>
</dbReference>
<dbReference type="EMBL" id="JAOZFE010000001">
    <property type="protein sequence ID" value="MCW0952793.1"/>
    <property type="molecule type" value="Genomic_DNA"/>
</dbReference>
<organism evidence="10 11">
    <name type="scientific">Weissella ceti</name>
    <dbReference type="NCBI Taxonomy" id="759620"/>
    <lineage>
        <taxon>Bacteria</taxon>
        <taxon>Bacillati</taxon>
        <taxon>Bacillota</taxon>
        <taxon>Bacilli</taxon>
        <taxon>Lactobacillales</taxon>
        <taxon>Lactobacillaceae</taxon>
        <taxon>Weissella</taxon>
    </lineage>
</organism>
<evidence type="ECO:0000256" key="4">
    <source>
        <dbReference type="ARBA" id="ARBA00022597"/>
    </source>
</evidence>
<keyword evidence="8 9" id="KW-0472">Membrane</keyword>
<keyword evidence="5" id="KW-0598">Phosphotransferase system</keyword>
<evidence type="ECO:0000313" key="10">
    <source>
        <dbReference type="EMBL" id="MCW0952793.1"/>
    </source>
</evidence>
<gene>
    <name evidence="10" type="ORF">OIT44_01755</name>
</gene>
<evidence type="ECO:0000256" key="6">
    <source>
        <dbReference type="ARBA" id="ARBA00022692"/>
    </source>
</evidence>
<keyword evidence="4" id="KW-0762">Sugar transport</keyword>
<comment type="caution">
    <text evidence="10">The sequence shown here is derived from an EMBL/GenBank/DDBJ whole genome shotgun (WGS) entry which is preliminary data.</text>
</comment>
<dbReference type="Pfam" id="PF03613">
    <property type="entry name" value="EIID-AGA"/>
    <property type="match status" value="1"/>
</dbReference>
<proteinExistence type="predicted"/>
<feature type="transmembrane region" description="Helical" evidence="9">
    <location>
        <begin position="304"/>
        <end position="323"/>
    </location>
</feature>
<keyword evidence="2" id="KW-0813">Transport</keyword>
<dbReference type="PANTHER" id="PTHR32502:SF5">
    <property type="entry name" value="N-ACETYLGALACTOSAMINE PERMEASE IID COMPONENT-RELATED"/>
    <property type="match status" value="1"/>
</dbReference>
<feature type="transmembrane region" description="Helical" evidence="9">
    <location>
        <begin position="276"/>
        <end position="297"/>
    </location>
</feature>
<evidence type="ECO:0000256" key="9">
    <source>
        <dbReference type="SAM" id="Phobius"/>
    </source>
</evidence>
<protein>
    <submittedName>
        <fullName evidence="10">PTS system mannose/fructose/sorbose family transporter subunit IID</fullName>
    </submittedName>
</protein>
<evidence type="ECO:0000256" key="8">
    <source>
        <dbReference type="ARBA" id="ARBA00023136"/>
    </source>
</evidence>
<reference evidence="10 11" key="1">
    <citation type="submission" date="2022-10" db="EMBL/GenBank/DDBJ databases">
        <title>Weissella fermenti sp. nov., isolated from fermented cabbage.</title>
        <authorList>
            <person name="Lee J.K."/>
            <person name="Baek J.H."/>
            <person name="Choi D.G."/>
            <person name="Kim J.M."/>
            <person name="Jeon C.O."/>
        </authorList>
    </citation>
    <scope>NUCLEOTIDE SEQUENCE [LARGE SCALE GENOMIC DNA]</scope>
    <source>
        <strain evidence="10 11">KACC 18534</strain>
    </source>
</reference>
<evidence type="ECO:0000256" key="7">
    <source>
        <dbReference type="ARBA" id="ARBA00022989"/>
    </source>
</evidence>
<keyword evidence="11" id="KW-1185">Reference proteome</keyword>
<sequence>MSTDDDPQLAGQNGPVSLLTRKDQRQTFLRQGFLLGSFNYERMQNMGFAYIMMPTLKRLYADKPVEYAQALRRHLEFFNTQPYLAAPIVGVSMAMEEQRAQGAEIDDATISSVKVGMMGPVAGVGDPLFWGTLRPVIGALAASFAAQGSMIGPILFFVAWNVIRLATLWYGQKVGYEQGTNIGRNLAGGLMQRVTQGASTMGMFMMGVLVPRWTTMNFPLIISTIKTDANQFINFDGIQAKMAEGTLNGSDVLDIANQMMSGKVFDAEKVTTLGDLFNQLIPGLMPMIALFIVLALLRKRVSPITIIFGIFAIGILGFALGIFGI</sequence>
<evidence type="ECO:0000313" key="11">
    <source>
        <dbReference type="Proteomes" id="UP001526225"/>
    </source>
</evidence>
<name>A0ABT3E2Z8_9LACO</name>